<proteinExistence type="inferred from homology"/>
<dbReference type="GO" id="GO:0009733">
    <property type="term" value="P:response to auxin"/>
    <property type="evidence" value="ECO:0007669"/>
    <property type="project" value="InterPro"/>
</dbReference>
<name>A0AAD8MXW1_9APIA</name>
<dbReference type="EMBL" id="JAUIZM010000004">
    <property type="protein sequence ID" value="KAK1388712.1"/>
    <property type="molecule type" value="Genomic_DNA"/>
</dbReference>
<keyword evidence="4" id="KW-1185">Reference proteome</keyword>
<feature type="region of interest" description="Disordered" evidence="2">
    <location>
        <begin position="1"/>
        <end position="20"/>
    </location>
</feature>
<evidence type="ECO:0000313" key="3">
    <source>
        <dbReference type="EMBL" id="KAK1388712.1"/>
    </source>
</evidence>
<dbReference type="PANTHER" id="PTHR31374">
    <property type="entry name" value="AUXIN-INDUCED PROTEIN-LIKE-RELATED"/>
    <property type="match status" value="1"/>
</dbReference>
<accession>A0AAD8MXW1</accession>
<evidence type="ECO:0000256" key="1">
    <source>
        <dbReference type="ARBA" id="ARBA00006974"/>
    </source>
</evidence>
<protein>
    <submittedName>
        <fullName evidence="3">Auxin-responsive protein SAUR15</fullName>
    </submittedName>
</protein>
<dbReference type="InterPro" id="IPR003676">
    <property type="entry name" value="SAUR_fam"/>
</dbReference>
<reference evidence="3" key="1">
    <citation type="submission" date="2023-02" db="EMBL/GenBank/DDBJ databases">
        <title>Genome of toxic invasive species Heracleum sosnowskyi carries increased number of genes despite the absence of recent whole-genome duplications.</title>
        <authorList>
            <person name="Schelkunov M."/>
            <person name="Shtratnikova V."/>
            <person name="Makarenko M."/>
            <person name="Klepikova A."/>
            <person name="Omelchenko D."/>
            <person name="Novikova G."/>
            <person name="Obukhova E."/>
            <person name="Bogdanov V."/>
            <person name="Penin A."/>
            <person name="Logacheva M."/>
        </authorList>
    </citation>
    <scope>NUCLEOTIDE SEQUENCE</scope>
    <source>
        <strain evidence="3">Hsosn_3</strain>
        <tissue evidence="3">Leaf</tissue>
    </source>
</reference>
<comment type="similarity">
    <text evidence="1">Belongs to the ARG7 family.</text>
</comment>
<organism evidence="3 4">
    <name type="scientific">Heracleum sosnowskyi</name>
    <dbReference type="NCBI Taxonomy" id="360622"/>
    <lineage>
        <taxon>Eukaryota</taxon>
        <taxon>Viridiplantae</taxon>
        <taxon>Streptophyta</taxon>
        <taxon>Embryophyta</taxon>
        <taxon>Tracheophyta</taxon>
        <taxon>Spermatophyta</taxon>
        <taxon>Magnoliopsida</taxon>
        <taxon>eudicotyledons</taxon>
        <taxon>Gunneridae</taxon>
        <taxon>Pentapetalae</taxon>
        <taxon>asterids</taxon>
        <taxon>campanulids</taxon>
        <taxon>Apiales</taxon>
        <taxon>Apiaceae</taxon>
        <taxon>Apioideae</taxon>
        <taxon>apioid superclade</taxon>
        <taxon>Tordylieae</taxon>
        <taxon>Tordyliinae</taxon>
        <taxon>Heracleum</taxon>
    </lineage>
</organism>
<dbReference type="AlphaFoldDB" id="A0AAD8MXW1"/>
<sequence>MKGRRHYLKKAKSRKMGRGRSGGLMKKLVWCGRRSFSHQSSESESAREGYVRVVVGKVGSEVVFYEMDAIYLNHPLVEKLLSLTGEEYGYSYEGALRIACDIHLFRYLIQLLSTGNPGAHYMDLPDLISKFNFQLNN</sequence>
<dbReference type="Proteomes" id="UP001237642">
    <property type="component" value="Unassembled WGS sequence"/>
</dbReference>
<reference evidence="3" key="2">
    <citation type="submission" date="2023-05" db="EMBL/GenBank/DDBJ databases">
        <authorList>
            <person name="Schelkunov M.I."/>
        </authorList>
    </citation>
    <scope>NUCLEOTIDE SEQUENCE</scope>
    <source>
        <strain evidence="3">Hsosn_3</strain>
        <tissue evidence="3">Leaf</tissue>
    </source>
</reference>
<comment type="caution">
    <text evidence="3">The sequence shown here is derived from an EMBL/GenBank/DDBJ whole genome shotgun (WGS) entry which is preliminary data.</text>
</comment>
<evidence type="ECO:0000256" key="2">
    <source>
        <dbReference type="SAM" id="MobiDB-lite"/>
    </source>
</evidence>
<gene>
    <name evidence="3" type="ORF">POM88_016890</name>
</gene>
<feature type="compositionally biased region" description="Basic residues" evidence="2">
    <location>
        <begin position="1"/>
        <end position="18"/>
    </location>
</feature>
<dbReference type="Pfam" id="PF02519">
    <property type="entry name" value="Auxin_inducible"/>
    <property type="match status" value="1"/>
</dbReference>
<evidence type="ECO:0000313" key="4">
    <source>
        <dbReference type="Proteomes" id="UP001237642"/>
    </source>
</evidence>
<dbReference type="PANTHER" id="PTHR31374:SF216">
    <property type="entry name" value="SAUR-LIKE AUXIN-RESPONSIVE PROTEIN FAMILY"/>
    <property type="match status" value="1"/>
</dbReference>